<evidence type="ECO:0000256" key="2">
    <source>
        <dbReference type="ARBA" id="ARBA00023315"/>
    </source>
</evidence>
<dbReference type="PANTHER" id="PTHR43420:SF52">
    <property type="entry name" value="N-ACETYLTRANSFERASE YODP"/>
    <property type="match status" value="1"/>
</dbReference>
<dbReference type="PROSITE" id="PS51186">
    <property type="entry name" value="GNAT"/>
    <property type="match status" value="1"/>
</dbReference>
<dbReference type="Gene3D" id="3.40.630.30">
    <property type="match status" value="1"/>
</dbReference>
<dbReference type="InterPro" id="IPR016181">
    <property type="entry name" value="Acyl_CoA_acyltransferase"/>
</dbReference>
<evidence type="ECO:0000313" key="5">
    <source>
        <dbReference type="Proteomes" id="UP001516662"/>
    </source>
</evidence>
<gene>
    <name evidence="4" type="primary">ablB</name>
    <name evidence="4" type="ORF">IMZ08_18805</name>
</gene>
<keyword evidence="2" id="KW-0012">Acyltransferase</keyword>
<dbReference type="InterPro" id="IPR000182">
    <property type="entry name" value="GNAT_dom"/>
</dbReference>
<dbReference type="RefSeq" id="WP_193539304.1">
    <property type="nucleotide sequence ID" value="NZ_JADCLJ010000024.1"/>
</dbReference>
<keyword evidence="5" id="KW-1185">Reference proteome</keyword>
<evidence type="ECO:0000259" key="3">
    <source>
        <dbReference type="PROSITE" id="PS51186"/>
    </source>
</evidence>
<comment type="caution">
    <text evidence="4">The sequence shown here is derived from an EMBL/GenBank/DDBJ whole genome shotgun (WGS) entry which is preliminary data.</text>
</comment>
<accession>A0ABR9QNK7</accession>
<sequence length="295" mass="34259">MTTDYIFSEQEELNRENFHLKITKDHFNQRLKVEDYLGNIKSITDFIDDMCLENKYAKAIVKTRFEDVPFFLQEGFILEAVFKRYFNGNDAIAMTKYYEPTRRNSDKWVKEDDILKKVLVLDKPTPSFSIPKNFSLRQATDMDADQLATLYSKVFEIYPTPLNKPEYIKEVMQQDTVFFVVLDEKEQLISAASAEMNFTYHNAELTDCATLPDFRKSGLMKLLLNRLEDELLSRGIYCSYSIARALSFGMNAAFHQLGYTYTGRLANNCYIFDKLEDMNVWVKDLSTAKNSSSSA</sequence>
<evidence type="ECO:0000256" key="1">
    <source>
        <dbReference type="ARBA" id="ARBA00022679"/>
    </source>
</evidence>
<organism evidence="4 5">
    <name type="scientific">Litchfieldia luteola</name>
    <dbReference type="NCBI Taxonomy" id="682179"/>
    <lineage>
        <taxon>Bacteria</taxon>
        <taxon>Bacillati</taxon>
        <taxon>Bacillota</taxon>
        <taxon>Bacilli</taxon>
        <taxon>Bacillales</taxon>
        <taxon>Bacillaceae</taxon>
        <taxon>Litchfieldia</taxon>
    </lineage>
</organism>
<dbReference type="InterPro" id="IPR022525">
    <property type="entry name" value="GNAT_AblB"/>
</dbReference>
<dbReference type="NCBIfam" id="TIGR03827">
    <property type="entry name" value="GNAT_ablB"/>
    <property type="match status" value="1"/>
</dbReference>
<dbReference type="InterPro" id="IPR050680">
    <property type="entry name" value="YpeA/RimI_acetyltransf"/>
</dbReference>
<keyword evidence="1" id="KW-0808">Transferase</keyword>
<name>A0ABR9QNK7_9BACI</name>
<dbReference type="SUPFAM" id="SSF55729">
    <property type="entry name" value="Acyl-CoA N-acyltransferases (Nat)"/>
    <property type="match status" value="1"/>
</dbReference>
<feature type="domain" description="N-acetyltransferase" evidence="3">
    <location>
        <begin position="134"/>
        <end position="286"/>
    </location>
</feature>
<dbReference type="Pfam" id="PF00583">
    <property type="entry name" value="Acetyltransf_1"/>
    <property type="match status" value="1"/>
</dbReference>
<reference evidence="4 5" key="1">
    <citation type="submission" date="2020-10" db="EMBL/GenBank/DDBJ databases">
        <title>Bacillus sp. HD4P25, an endophyte from a halophyte.</title>
        <authorList>
            <person name="Sun J.-Q."/>
        </authorList>
    </citation>
    <scope>NUCLEOTIDE SEQUENCE [LARGE SCALE GENOMIC DNA]</scope>
    <source>
        <strain evidence="4 5">YIM 93174</strain>
    </source>
</reference>
<dbReference type="CDD" id="cd04301">
    <property type="entry name" value="NAT_SF"/>
    <property type="match status" value="1"/>
</dbReference>
<dbReference type="PANTHER" id="PTHR43420">
    <property type="entry name" value="ACETYLTRANSFERASE"/>
    <property type="match status" value="1"/>
</dbReference>
<dbReference type="Proteomes" id="UP001516662">
    <property type="component" value="Unassembled WGS sequence"/>
</dbReference>
<protein>
    <submittedName>
        <fullName evidence="4">Beta-lysine N-acetyltransferase</fullName>
    </submittedName>
</protein>
<evidence type="ECO:0000313" key="4">
    <source>
        <dbReference type="EMBL" id="MBE4910090.1"/>
    </source>
</evidence>
<proteinExistence type="predicted"/>
<dbReference type="EMBL" id="JADCLJ010000024">
    <property type="protein sequence ID" value="MBE4910090.1"/>
    <property type="molecule type" value="Genomic_DNA"/>
</dbReference>